<proteinExistence type="inferred from homology"/>
<comment type="caution">
    <text evidence="6">The sequence shown here is derived from an EMBL/GenBank/DDBJ whole genome shotgun (WGS) entry which is preliminary data.</text>
</comment>
<comment type="catalytic activity">
    <reaction evidence="1">
        <text>The enzyme specifically hydrolyzes (1-&gt;4)-beta-D-galactosidic linkages in type I arabinogalactans.</text>
        <dbReference type="EC" id="3.2.1.89"/>
    </reaction>
</comment>
<dbReference type="HOGENOM" id="CLU_1454209_0_0_1"/>
<dbReference type="GO" id="GO:0045490">
    <property type="term" value="P:pectin catabolic process"/>
    <property type="evidence" value="ECO:0007669"/>
    <property type="project" value="TreeGrafter"/>
</dbReference>
<dbReference type="Proteomes" id="UP000018721">
    <property type="component" value="Unassembled WGS sequence"/>
</dbReference>
<keyword evidence="7" id="KW-1185">Reference proteome</keyword>
<dbReference type="EMBL" id="ANIZ01000344">
    <property type="protein sequence ID" value="ETI55222.1"/>
    <property type="molecule type" value="Genomic_DNA"/>
</dbReference>
<dbReference type="PANTHER" id="PTHR34983:SF1">
    <property type="entry name" value="ARABINOGALACTAN ENDO-BETA-1,4-GALACTANASE A"/>
    <property type="match status" value="1"/>
</dbReference>
<evidence type="ECO:0000256" key="2">
    <source>
        <dbReference type="ARBA" id="ARBA00010687"/>
    </source>
</evidence>
<dbReference type="PANTHER" id="PTHR34983">
    <property type="entry name" value="ARABINOGALACTAN ENDO-BETA-1,4-GALACTANASE A"/>
    <property type="match status" value="1"/>
</dbReference>
<evidence type="ECO:0000256" key="3">
    <source>
        <dbReference type="ARBA" id="ARBA00012556"/>
    </source>
</evidence>
<dbReference type="AlphaFoldDB" id="V9FXR9"/>
<evidence type="ECO:0000256" key="1">
    <source>
        <dbReference type="ARBA" id="ARBA00001695"/>
    </source>
</evidence>
<reference evidence="6 7" key="1">
    <citation type="submission" date="2013-11" db="EMBL/GenBank/DDBJ databases">
        <title>The Genome Sequence of Phytophthora parasitica P1569.</title>
        <authorList>
            <consortium name="The Broad Institute Genomics Platform"/>
            <person name="Russ C."/>
            <person name="Tyler B."/>
            <person name="Panabieres F."/>
            <person name="Shan W."/>
            <person name="Tripathy S."/>
            <person name="Grunwald N."/>
            <person name="Machado M."/>
            <person name="Johnson C.S."/>
            <person name="Arredondo F."/>
            <person name="Hong C."/>
            <person name="Coffey M."/>
            <person name="Young S.K."/>
            <person name="Zeng Q."/>
            <person name="Gargeya S."/>
            <person name="Fitzgerald M."/>
            <person name="Abouelleil A."/>
            <person name="Alvarado L."/>
            <person name="Chapman S.B."/>
            <person name="Gainer-Dewar J."/>
            <person name="Goldberg J."/>
            <person name="Griggs A."/>
            <person name="Gujja S."/>
            <person name="Hansen M."/>
            <person name="Howarth C."/>
            <person name="Imamovic A."/>
            <person name="Ireland A."/>
            <person name="Larimer J."/>
            <person name="McCowan C."/>
            <person name="Murphy C."/>
            <person name="Pearson M."/>
            <person name="Poon T.W."/>
            <person name="Priest M."/>
            <person name="Roberts A."/>
            <person name="Saif S."/>
            <person name="Shea T."/>
            <person name="Sykes S."/>
            <person name="Wortman J."/>
            <person name="Nusbaum C."/>
            <person name="Birren B."/>
        </authorList>
    </citation>
    <scope>NUCLEOTIDE SEQUENCE [LARGE SCALE GENOMIC DNA]</scope>
    <source>
        <strain evidence="6 7">P1569</strain>
    </source>
</reference>
<dbReference type="GO" id="GO:0015926">
    <property type="term" value="F:glucosidase activity"/>
    <property type="evidence" value="ECO:0007669"/>
    <property type="project" value="InterPro"/>
</dbReference>
<sequence length="193" mass="21270">MQASTSIFCRWAMKSRTDFSGQWARSLMEITAILQCSGRRSVGGMKDAVATGVKKPEIMIHVDNGWNHTTYFNDRFATGTVTPDDVDVLGFSFYPFYSVKAAIEALNLSLTQFAKDYNKPLYVVETDWPVACENVTLSENFTVSPAGQTQWVTAGTNVLEGLPHNLGAGIFYWEPGFLAVESLGSLCQSALLF</sequence>
<evidence type="ECO:0000256" key="4">
    <source>
        <dbReference type="ARBA" id="ARBA00022801"/>
    </source>
</evidence>
<dbReference type="SUPFAM" id="SSF51445">
    <property type="entry name" value="(Trans)glycosidases"/>
    <property type="match status" value="1"/>
</dbReference>
<name>V9FXR9_PHYNI</name>
<organism evidence="6 7">
    <name type="scientific">Phytophthora nicotianae P1569</name>
    <dbReference type="NCBI Taxonomy" id="1317065"/>
    <lineage>
        <taxon>Eukaryota</taxon>
        <taxon>Sar</taxon>
        <taxon>Stramenopiles</taxon>
        <taxon>Oomycota</taxon>
        <taxon>Peronosporomycetes</taxon>
        <taxon>Peronosporales</taxon>
        <taxon>Peronosporaceae</taxon>
        <taxon>Phytophthora</taxon>
    </lineage>
</organism>
<dbReference type="Gene3D" id="3.20.20.80">
    <property type="entry name" value="Glycosidases"/>
    <property type="match status" value="1"/>
</dbReference>
<dbReference type="GO" id="GO:0031218">
    <property type="term" value="F:arabinogalactan endo-1,4-beta-galactosidase activity"/>
    <property type="evidence" value="ECO:0007669"/>
    <property type="project" value="UniProtKB-EC"/>
</dbReference>
<keyword evidence="5" id="KW-0326">Glycosidase</keyword>
<accession>V9FXR9</accession>
<dbReference type="Pfam" id="PF07745">
    <property type="entry name" value="Glyco_hydro_53"/>
    <property type="match status" value="1"/>
</dbReference>
<evidence type="ECO:0000313" key="6">
    <source>
        <dbReference type="EMBL" id="ETI55222.1"/>
    </source>
</evidence>
<gene>
    <name evidence="6" type="ORF">F443_02090</name>
</gene>
<dbReference type="InterPro" id="IPR011683">
    <property type="entry name" value="Glyco_hydro_53"/>
</dbReference>
<dbReference type="InterPro" id="IPR017853">
    <property type="entry name" value="GH"/>
</dbReference>
<keyword evidence="4" id="KW-0378">Hydrolase</keyword>
<protein>
    <recommendedName>
        <fullName evidence="3">arabinogalactan endo-beta-1,4-galactanase</fullName>
        <ecNumber evidence="3">3.2.1.89</ecNumber>
    </recommendedName>
</protein>
<dbReference type="EC" id="3.2.1.89" evidence="3"/>
<evidence type="ECO:0000313" key="7">
    <source>
        <dbReference type="Proteomes" id="UP000018721"/>
    </source>
</evidence>
<comment type="similarity">
    <text evidence="2">Belongs to the glycosyl hydrolase 53 family.</text>
</comment>
<evidence type="ECO:0000256" key="5">
    <source>
        <dbReference type="ARBA" id="ARBA00023295"/>
    </source>
</evidence>